<protein>
    <recommendedName>
        <fullName evidence="5">Integral membrane protein</fullName>
    </recommendedName>
</protein>
<feature type="transmembrane region" description="Helical" evidence="1">
    <location>
        <begin position="100"/>
        <end position="121"/>
    </location>
</feature>
<reference evidence="3 4" key="1">
    <citation type="submission" date="2018-07" db="EMBL/GenBank/DDBJ databases">
        <title>Draft genome of the type strain Streptomyces armeniacus ATCC 15676.</title>
        <authorList>
            <person name="Labana P."/>
            <person name="Gosse J.T."/>
            <person name="Boddy C.N."/>
        </authorList>
    </citation>
    <scope>NUCLEOTIDE SEQUENCE [LARGE SCALE GENOMIC DNA]</scope>
    <source>
        <strain evidence="3 4">ATCC 15676</strain>
    </source>
</reference>
<name>A0A345XJ63_9ACTN</name>
<dbReference type="AlphaFoldDB" id="A0A345XJ63"/>
<dbReference type="RefSeq" id="WP_208875364.1">
    <property type="nucleotide sequence ID" value="NZ_CP031320.1"/>
</dbReference>
<evidence type="ECO:0000313" key="4">
    <source>
        <dbReference type="Proteomes" id="UP000254425"/>
    </source>
</evidence>
<dbReference type="Proteomes" id="UP000254425">
    <property type="component" value="Chromosome"/>
</dbReference>
<gene>
    <name evidence="3" type="ORF">DVA86_02460</name>
</gene>
<sequence length="172" mass="17396">MPSSPLRRLRLAAQALAQWSAARRATAAVAAAATALAVGLPTALIPSPVFGREIAPEWWSYPVLAATALLAGVVLTTYVRRPAVPDGPQRVSRLGAAGGVLSFLAVGCPVCNKLVLIALGTSGALSYWAPLQPLIGAASLALLAVAAVRRLAGEVACPADGTPRASTTAPTN</sequence>
<evidence type="ECO:0000256" key="1">
    <source>
        <dbReference type="SAM" id="Phobius"/>
    </source>
</evidence>
<keyword evidence="2" id="KW-0732">Signal</keyword>
<feature type="transmembrane region" description="Helical" evidence="1">
    <location>
        <begin position="127"/>
        <end position="148"/>
    </location>
</feature>
<evidence type="ECO:0000313" key="3">
    <source>
        <dbReference type="EMBL" id="AXK31679.1"/>
    </source>
</evidence>
<feature type="transmembrane region" description="Helical" evidence="1">
    <location>
        <begin position="61"/>
        <end position="79"/>
    </location>
</feature>
<dbReference type="KEGG" id="sarm:DVA86_02460"/>
<accession>A0A345XJ63</accession>
<feature type="signal peptide" evidence="2">
    <location>
        <begin position="1"/>
        <end position="27"/>
    </location>
</feature>
<keyword evidence="1" id="KW-1133">Transmembrane helix</keyword>
<keyword evidence="4" id="KW-1185">Reference proteome</keyword>
<proteinExistence type="predicted"/>
<evidence type="ECO:0008006" key="5">
    <source>
        <dbReference type="Google" id="ProtNLM"/>
    </source>
</evidence>
<organism evidence="3 4">
    <name type="scientific">Streptomyces armeniacus</name>
    <dbReference type="NCBI Taxonomy" id="83291"/>
    <lineage>
        <taxon>Bacteria</taxon>
        <taxon>Bacillati</taxon>
        <taxon>Actinomycetota</taxon>
        <taxon>Actinomycetes</taxon>
        <taxon>Kitasatosporales</taxon>
        <taxon>Streptomycetaceae</taxon>
        <taxon>Streptomyces</taxon>
    </lineage>
</organism>
<feature type="chain" id="PRO_5016740415" description="Integral membrane protein" evidence="2">
    <location>
        <begin position="28"/>
        <end position="172"/>
    </location>
</feature>
<keyword evidence="1" id="KW-0472">Membrane</keyword>
<keyword evidence="1" id="KW-0812">Transmembrane</keyword>
<evidence type="ECO:0000256" key="2">
    <source>
        <dbReference type="SAM" id="SignalP"/>
    </source>
</evidence>
<dbReference type="EMBL" id="CP031320">
    <property type="protein sequence ID" value="AXK31679.1"/>
    <property type="molecule type" value="Genomic_DNA"/>
</dbReference>